<name>A0ABY3W7G7_9MICC</name>
<dbReference type="Gene3D" id="3.30.420.150">
    <property type="entry name" value="Exopolyphosphatase. Domain 2"/>
    <property type="match status" value="1"/>
</dbReference>
<dbReference type="PANTHER" id="PTHR30005">
    <property type="entry name" value="EXOPOLYPHOSPHATASE"/>
    <property type="match status" value="1"/>
</dbReference>
<dbReference type="InterPro" id="IPR050273">
    <property type="entry name" value="GppA/Ppx_hydrolase"/>
</dbReference>
<dbReference type="EMBL" id="CP093326">
    <property type="protein sequence ID" value="UNK45048.1"/>
    <property type="molecule type" value="Genomic_DNA"/>
</dbReference>
<dbReference type="RefSeq" id="WP_241913343.1">
    <property type="nucleotide sequence ID" value="NZ_CP093326.1"/>
</dbReference>
<evidence type="ECO:0000313" key="3">
    <source>
        <dbReference type="Proteomes" id="UP000829069"/>
    </source>
</evidence>
<proteinExistence type="predicted"/>
<sequence>MARVGAIDCGTNSIRLLIADVQDGGLSDVVREMKIVRLGQGVDATGALAPEALERTFAAAEDYAVQLRSQRVESLRFVATSATRDAANRQVFVDGIRDRLGAEPEVISGREEAELSFTGAASVLAPTPGERVLVVDLGGGSTEFVLGTADGVLAALSTDMGCVRFTERYLRSDPPTAAEIAEAVADAEQHLARALDEVPLADVDRLVGVAGSVTTITAHALQLDQYRPEAIHGARLEGDRLDAACTSLLEMTRQQRAALPYMHPGRVDVIGAGALIWRTVSRRLAALTAGRVDGATASEHDILDGIALSAATRLPTHRAPGT</sequence>
<dbReference type="Pfam" id="PF02541">
    <property type="entry name" value="Ppx-GppA"/>
    <property type="match status" value="1"/>
</dbReference>
<accession>A0ABY3W7G7</accession>
<feature type="domain" description="Ppx/GppA phosphatase N-terminal" evidence="1">
    <location>
        <begin position="17"/>
        <end position="306"/>
    </location>
</feature>
<evidence type="ECO:0000313" key="2">
    <source>
        <dbReference type="EMBL" id="UNK45048.1"/>
    </source>
</evidence>
<dbReference type="Proteomes" id="UP000829069">
    <property type="component" value="Chromosome"/>
</dbReference>
<evidence type="ECO:0000259" key="1">
    <source>
        <dbReference type="Pfam" id="PF02541"/>
    </source>
</evidence>
<gene>
    <name evidence="2" type="ORF">MNQ99_14000</name>
</gene>
<dbReference type="CDD" id="cd24119">
    <property type="entry name" value="ASKHA_NBD_MtPPX2-like"/>
    <property type="match status" value="1"/>
</dbReference>
<dbReference type="Gene3D" id="3.30.420.40">
    <property type="match status" value="1"/>
</dbReference>
<dbReference type="PANTHER" id="PTHR30005:SF13">
    <property type="entry name" value="EXOPOLYPHOSPHATASE 2"/>
    <property type="match status" value="1"/>
</dbReference>
<dbReference type="InterPro" id="IPR043129">
    <property type="entry name" value="ATPase_NBD"/>
</dbReference>
<keyword evidence="3" id="KW-1185">Reference proteome</keyword>
<dbReference type="InterPro" id="IPR003695">
    <property type="entry name" value="Ppx_GppA_N"/>
</dbReference>
<protein>
    <submittedName>
        <fullName evidence="2">Ppx/GppA family phosphatase</fullName>
    </submittedName>
</protein>
<organism evidence="2 3">
    <name type="scientific">Arthrobacter sulfonylureivorans</name>
    <dbReference type="NCBI Taxonomy" id="2486855"/>
    <lineage>
        <taxon>Bacteria</taxon>
        <taxon>Bacillati</taxon>
        <taxon>Actinomycetota</taxon>
        <taxon>Actinomycetes</taxon>
        <taxon>Micrococcales</taxon>
        <taxon>Micrococcaceae</taxon>
        <taxon>Arthrobacter</taxon>
    </lineage>
</organism>
<dbReference type="SUPFAM" id="SSF53067">
    <property type="entry name" value="Actin-like ATPase domain"/>
    <property type="match status" value="2"/>
</dbReference>
<reference evidence="2 3" key="1">
    <citation type="submission" date="2022-03" db="EMBL/GenBank/DDBJ databases">
        <title>Isotopic signatures of nitrous oxide derived from detoxification processes.</title>
        <authorList>
            <person name="Behrendt U."/>
            <person name="Buchen C."/>
            <person name="Well R."/>
            <person name="Ulrich A."/>
            <person name="Rohe L."/>
            <person name="Kolb S."/>
            <person name="Schloter M."/>
            <person name="Horn M.A."/>
            <person name="Augustin J."/>
        </authorList>
    </citation>
    <scope>NUCLEOTIDE SEQUENCE [LARGE SCALE GENOMIC DNA]</scope>
    <source>
        <strain evidence="2 3">S4-C24</strain>
    </source>
</reference>